<reference evidence="4" key="1">
    <citation type="submission" date="2016-10" db="EMBL/GenBank/DDBJ databases">
        <authorList>
            <person name="Varghese N."/>
            <person name="Submissions S."/>
        </authorList>
    </citation>
    <scope>NUCLEOTIDE SEQUENCE [LARGE SCALE GENOMIC DNA]</scope>
    <source>
        <strain evidence="4">CGMCC 1.10121</strain>
    </source>
</reference>
<dbReference type="EMBL" id="FODV01000006">
    <property type="protein sequence ID" value="SEO86832.1"/>
    <property type="molecule type" value="Genomic_DNA"/>
</dbReference>
<dbReference type="GO" id="GO:0005524">
    <property type="term" value="F:ATP binding"/>
    <property type="evidence" value="ECO:0007669"/>
    <property type="project" value="UniProtKB-KW"/>
</dbReference>
<dbReference type="RefSeq" id="WP_089824836.1">
    <property type="nucleotide sequence ID" value="NZ_FODV01000006.1"/>
</dbReference>
<evidence type="ECO:0000256" key="1">
    <source>
        <dbReference type="ARBA" id="ARBA00022741"/>
    </source>
</evidence>
<dbReference type="InterPro" id="IPR055549">
    <property type="entry name" value="DUF7125"/>
</dbReference>
<dbReference type="Gene3D" id="3.40.50.300">
    <property type="entry name" value="P-loop containing nucleotide triphosphate hydrolases"/>
    <property type="match status" value="1"/>
</dbReference>
<evidence type="ECO:0000256" key="2">
    <source>
        <dbReference type="ARBA" id="ARBA00022840"/>
    </source>
</evidence>
<proteinExistence type="predicted"/>
<evidence type="ECO:0000313" key="3">
    <source>
        <dbReference type="EMBL" id="SEO86832.1"/>
    </source>
</evidence>
<dbReference type="SUPFAM" id="SSF52540">
    <property type="entry name" value="P-loop containing nucleoside triphosphate hydrolases"/>
    <property type="match status" value="1"/>
</dbReference>
<dbReference type="OrthoDB" id="49711at2157"/>
<organism evidence="3 4">
    <name type="scientific">Halogranum amylolyticum</name>
    <dbReference type="NCBI Taxonomy" id="660520"/>
    <lineage>
        <taxon>Archaea</taxon>
        <taxon>Methanobacteriati</taxon>
        <taxon>Methanobacteriota</taxon>
        <taxon>Stenosarchaea group</taxon>
        <taxon>Halobacteria</taxon>
        <taxon>Halobacteriales</taxon>
        <taxon>Haloferacaceae</taxon>
    </lineage>
</organism>
<protein>
    <submittedName>
        <fullName evidence="3">RecA-superfamily ATPase, KaiC/GvpD/RAD55 family</fullName>
    </submittedName>
</protein>
<accession>A0A1H8T7C3</accession>
<keyword evidence="2" id="KW-0067">ATP-binding</keyword>
<name>A0A1H8T7C3_9EURY</name>
<keyword evidence="4" id="KW-1185">Reference proteome</keyword>
<dbReference type="Pfam" id="PF23442">
    <property type="entry name" value="DUF7125"/>
    <property type="match status" value="1"/>
</dbReference>
<keyword evidence="1" id="KW-0547">Nucleotide-binding</keyword>
<sequence>MSRRLPTGITVLDRRLGGGIPAGSIVLLEAPPASQSELFLYEFTATRGTLYLSTVRSEAAVADAFDRVNTRVGNPTIRDIGSDAPLDHANRLVGALPEEANLIVDVVDVLEQSDSARYRSFLNELQTQIVNTGGIAVLHAMKGRSIPANRDVTEHMADVVFDLQTDVKGQEIVNRLAVPKFRGSAAMDETIKLKLAEQVAVDTSRDIA</sequence>
<dbReference type="PANTHER" id="PTHR43637">
    <property type="entry name" value="UPF0273 PROTEIN TM_0370"/>
    <property type="match status" value="1"/>
</dbReference>
<dbReference type="InterPro" id="IPR027417">
    <property type="entry name" value="P-loop_NTPase"/>
</dbReference>
<dbReference type="AlphaFoldDB" id="A0A1H8T7C3"/>
<evidence type="ECO:0000313" key="4">
    <source>
        <dbReference type="Proteomes" id="UP000199126"/>
    </source>
</evidence>
<dbReference type="Proteomes" id="UP000199126">
    <property type="component" value="Unassembled WGS sequence"/>
</dbReference>
<gene>
    <name evidence="3" type="ORF">SAMN04487948_10663</name>
</gene>